<keyword evidence="4 7" id="KW-1133">Transmembrane helix</keyword>
<dbReference type="GO" id="GO:0016020">
    <property type="term" value="C:membrane"/>
    <property type="evidence" value="ECO:0007669"/>
    <property type="project" value="UniProtKB-SubCell"/>
</dbReference>
<evidence type="ECO:0000256" key="5">
    <source>
        <dbReference type="ARBA" id="ARBA00023136"/>
    </source>
</evidence>
<evidence type="ECO:0000313" key="8">
    <source>
        <dbReference type="EMBL" id="KAK6192635.1"/>
    </source>
</evidence>
<proteinExistence type="inferred from homology"/>
<evidence type="ECO:0000256" key="1">
    <source>
        <dbReference type="ARBA" id="ARBA00004370"/>
    </source>
</evidence>
<keyword evidence="9" id="KW-1185">Reference proteome</keyword>
<evidence type="ECO:0000256" key="4">
    <source>
        <dbReference type="ARBA" id="ARBA00022989"/>
    </source>
</evidence>
<keyword evidence="3 7" id="KW-0812">Transmembrane</keyword>
<feature type="transmembrane region" description="Helical" evidence="7">
    <location>
        <begin position="76"/>
        <end position="99"/>
    </location>
</feature>
<feature type="region of interest" description="Disordered" evidence="6">
    <location>
        <begin position="1"/>
        <end position="26"/>
    </location>
</feature>
<dbReference type="EMBL" id="JAZGQO010000002">
    <property type="protein sequence ID" value="KAK6192635.1"/>
    <property type="molecule type" value="Genomic_DNA"/>
</dbReference>
<evidence type="ECO:0000256" key="2">
    <source>
        <dbReference type="ARBA" id="ARBA00006843"/>
    </source>
</evidence>
<name>A0AAN8Q675_PATCE</name>
<comment type="caution">
    <text evidence="8">The sequence shown here is derived from an EMBL/GenBank/DDBJ whole genome shotgun (WGS) entry which is preliminary data.</text>
</comment>
<protein>
    <submittedName>
        <fullName evidence="8">Uncharacterized protein</fullName>
    </submittedName>
</protein>
<comment type="subcellular location">
    <subcellularLocation>
        <location evidence="1">Membrane</location>
    </subcellularLocation>
</comment>
<organism evidence="8 9">
    <name type="scientific">Patella caerulea</name>
    <name type="common">Rayed Mediterranean limpet</name>
    <dbReference type="NCBI Taxonomy" id="87958"/>
    <lineage>
        <taxon>Eukaryota</taxon>
        <taxon>Metazoa</taxon>
        <taxon>Spiralia</taxon>
        <taxon>Lophotrochozoa</taxon>
        <taxon>Mollusca</taxon>
        <taxon>Gastropoda</taxon>
        <taxon>Patellogastropoda</taxon>
        <taxon>Patelloidea</taxon>
        <taxon>Patellidae</taxon>
        <taxon>Patella</taxon>
    </lineage>
</organism>
<comment type="similarity">
    <text evidence="2">Belongs to the CD225/Dispanin family.</text>
</comment>
<evidence type="ECO:0000256" key="6">
    <source>
        <dbReference type="SAM" id="MobiDB-lite"/>
    </source>
</evidence>
<feature type="transmembrane region" description="Helical" evidence="7">
    <location>
        <begin position="120"/>
        <end position="142"/>
    </location>
</feature>
<dbReference type="Proteomes" id="UP001347796">
    <property type="component" value="Unassembled WGS sequence"/>
</dbReference>
<reference evidence="8 9" key="1">
    <citation type="submission" date="2024-01" db="EMBL/GenBank/DDBJ databases">
        <title>The genome of the rayed Mediterranean limpet Patella caerulea (Linnaeus, 1758).</title>
        <authorList>
            <person name="Anh-Thu Weber A."/>
            <person name="Halstead-Nussloch G."/>
        </authorList>
    </citation>
    <scope>NUCLEOTIDE SEQUENCE [LARGE SCALE GENOMIC DNA]</scope>
    <source>
        <strain evidence="8">AATW-2023a</strain>
        <tissue evidence="8">Whole specimen</tissue>
    </source>
</reference>
<gene>
    <name evidence="8" type="ORF">SNE40_004075</name>
</gene>
<evidence type="ECO:0000313" key="9">
    <source>
        <dbReference type="Proteomes" id="UP001347796"/>
    </source>
</evidence>
<dbReference type="Pfam" id="PF04505">
    <property type="entry name" value="CD225"/>
    <property type="match status" value="1"/>
</dbReference>
<keyword evidence="5 7" id="KW-0472">Membrane</keyword>
<evidence type="ECO:0000256" key="3">
    <source>
        <dbReference type="ARBA" id="ARBA00022692"/>
    </source>
</evidence>
<accession>A0AAN8Q675</accession>
<dbReference type="InterPro" id="IPR007593">
    <property type="entry name" value="CD225/Dispanin_fam"/>
</dbReference>
<evidence type="ECO:0000256" key="7">
    <source>
        <dbReference type="SAM" id="Phobius"/>
    </source>
</evidence>
<dbReference type="AlphaFoldDB" id="A0AAN8Q675"/>
<sequence>MSAKNKLSKSAFYSPGKTKSSSNGVDCTFPDDRMTTPVGGDLYRTPSKQILVTRDPVYSHPAIFQGQYIGPQPHSYLPLAICVTILNPLIGFVALIFSYMSIRSYKRGDVKYAYKWSNHAFLMGMITIVLSLVLYIAIGFALSPIGVRGGHSY</sequence>